<protein>
    <submittedName>
        <fullName evidence="3">Uncharacterized protein</fullName>
    </submittedName>
</protein>
<comment type="caution">
    <text evidence="3">The sequence shown here is derived from an EMBL/GenBank/DDBJ whole genome shotgun (WGS) entry which is preliminary data.</text>
</comment>
<feature type="compositionally biased region" description="Basic and acidic residues" evidence="2">
    <location>
        <begin position="233"/>
        <end position="247"/>
    </location>
</feature>
<feature type="compositionally biased region" description="Polar residues" evidence="2">
    <location>
        <begin position="1"/>
        <end position="12"/>
    </location>
</feature>
<keyword evidence="4" id="KW-1185">Reference proteome</keyword>
<reference evidence="3 4" key="1">
    <citation type="journal article" date="2023" name="IMA Fungus">
        <title>Comparative genomic study of the Penicillium genus elucidates a diverse pangenome and 15 lateral gene transfer events.</title>
        <authorList>
            <person name="Petersen C."/>
            <person name="Sorensen T."/>
            <person name="Nielsen M.R."/>
            <person name="Sondergaard T.E."/>
            <person name="Sorensen J.L."/>
            <person name="Fitzpatrick D.A."/>
            <person name="Frisvad J.C."/>
            <person name="Nielsen K.L."/>
        </authorList>
    </citation>
    <scope>NUCLEOTIDE SEQUENCE [LARGE SCALE GENOMIC DNA]</scope>
    <source>
        <strain evidence="3 4">IBT 3361</strain>
    </source>
</reference>
<evidence type="ECO:0000256" key="1">
    <source>
        <dbReference type="SAM" id="Coils"/>
    </source>
</evidence>
<evidence type="ECO:0000313" key="3">
    <source>
        <dbReference type="EMBL" id="KAJ5264805.1"/>
    </source>
</evidence>
<organism evidence="3 4">
    <name type="scientific">Penicillium chrysogenum</name>
    <name type="common">Penicillium notatum</name>
    <dbReference type="NCBI Taxonomy" id="5076"/>
    <lineage>
        <taxon>Eukaryota</taxon>
        <taxon>Fungi</taxon>
        <taxon>Dikarya</taxon>
        <taxon>Ascomycota</taxon>
        <taxon>Pezizomycotina</taxon>
        <taxon>Eurotiomycetes</taxon>
        <taxon>Eurotiomycetidae</taxon>
        <taxon>Eurotiales</taxon>
        <taxon>Aspergillaceae</taxon>
        <taxon>Penicillium</taxon>
        <taxon>Penicillium chrysogenum species complex</taxon>
    </lineage>
</organism>
<feature type="region of interest" description="Disordered" evidence="2">
    <location>
        <begin position="183"/>
        <end position="247"/>
    </location>
</feature>
<feature type="region of interest" description="Disordered" evidence="2">
    <location>
        <begin position="1"/>
        <end position="63"/>
    </location>
</feature>
<proteinExistence type="predicted"/>
<evidence type="ECO:0000313" key="4">
    <source>
        <dbReference type="Proteomes" id="UP001220256"/>
    </source>
</evidence>
<name>A0ABQ8WEI4_PENCH</name>
<accession>A0ABQ8WEI4</accession>
<feature type="coiled-coil region" evidence="1">
    <location>
        <begin position="139"/>
        <end position="173"/>
    </location>
</feature>
<dbReference type="Proteomes" id="UP001220256">
    <property type="component" value="Unassembled WGS sequence"/>
</dbReference>
<gene>
    <name evidence="3" type="ORF">N7505_007598</name>
</gene>
<dbReference type="EMBL" id="JAPVEB010000004">
    <property type="protein sequence ID" value="KAJ5264805.1"/>
    <property type="molecule type" value="Genomic_DNA"/>
</dbReference>
<feature type="compositionally biased region" description="Basic and acidic residues" evidence="2">
    <location>
        <begin position="14"/>
        <end position="30"/>
    </location>
</feature>
<feature type="compositionally biased region" description="Basic and acidic residues" evidence="2">
    <location>
        <begin position="196"/>
        <end position="217"/>
    </location>
</feature>
<keyword evidence="1" id="KW-0175">Coiled coil</keyword>
<evidence type="ECO:0000256" key="2">
    <source>
        <dbReference type="SAM" id="MobiDB-lite"/>
    </source>
</evidence>
<sequence>MTSKSNNENSNARGAEEVEWRGRTRRDTVIAREATIVDDDGSDDDDYQPSNDDDKTTPAENTGAAPMIDAFDYVSPNHPLRPTRAICVLDRAQQLARLRHHFEFWWDVLLAMDKQAKMNTNQVTDQIIREEVIRLGEDNRELRRERDRMTVQRDMAEKRVEELTSKLDGAYRERDRDQSIIALINTTRQTTPVPERNNDSRVPQHEASLEDRTEPIRRGGSHPLYTTSSGRFDNPKLPDAPRRSVPN</sequence>
<feature type="compositionally biased region" description="Acidic residues" evidence="2">
    <location>
        <begin position="36"/>
        <end position="47"/>
    </location>
</feature>